<keyword evidence="3" id="KW-1185">Reference proteome</keyword>
<gene>
    <name evidence="2" type="ORF">Y88_0072</name>
</gene>
<reference evidence="2 3" key="1">
    <citation type="journal article" date="2012" name="J. Bacteriol.">
        <title>Draft Genome Sequence of Novosphingobium nitrogenifigens Y88T.</title>
        <authorList>
            <person name="Strabala T.J."/>
            <person name="Macdonald L."/>
            <person name="Liu V."/>
            <person name="Smit A.M."/>
        </authorList>
    </citation>
    <scope>NUCLEOTIDE SEQUENCE [LARGE SCALE GENOMIC DNA]</scope>
    <source>
        <strain evidence="2 3">DSM 19370</strain>
    </source>
</reference>
<dbReference type="Proteomes" id="UP000004728">
    <property type="component" value="Unassembled WGS sequence"/>
</dbReference>
<organism evidence="2 3">
    <name type="scientific">Novosphingobium nitrogenifigens DSM 19370</name>
    <dbReference type="NCBI Taxonomy" id="983920"/>
    <lineage>
        <taxon>Bacteria</taxon>
        <taxon>Pseudomonadati</taxon>
        <taxon>Pseudomonadota</taxon>
        <taxon>Alphaproteobacteria</taxon>
        <taxon>Sphingomonadales</taxon>
        <taxon>Sphingomonadaceae</taxon>
        <taxon>Novosphingobium</taxon>
    </lineage>
</organism>
<feature type="compositionally biased region" description="Basic and acidic residues" evidence="1">
    <location>
        <begin position="12"/>
        <end position="36"/>
    </location>
</feature>
<dbReference type="HOGENOM" id="CLU_3120480_0_0_5"/>
<feature type="region of interest" description="Disordered" evidence="1">
    <location>
        <begin position="1"/>
        <end position="50"/>
    </location>
</feature>
<dbReference type="AlphaFoldDB" id="F1Z4N9"/>
<feature type="compositionally biased region" description="Low complexity" evidence="1">
    <location>
        <begin position="37"/>
        <end position="50"/>
    </location>
</feature>
<protein>
    <submittedName>
        <fullName evidence="2">Uncharacterized protein</fullName>
    </submittedName>
</protein>
<proteinExistence type="predicted"/>
<evidence type="ECO:0000313" key="2">
    <source>
        <dbReference type="EMBL" id="EGD60424.1"/>
    </source>
</evidence>
<evidence type="ECO:0000313" key="3">
    <source>
        <dbReference type="Proteomes" id="UP000004728"/>
    </source>
</evidence>
<evidence type="ECO:0000256" key="1">
    <source>
        <dbReference type="SAM" id="MobiDB-lite"/>
    </source>
</evidence>
<dbReference type="InParanoid" id="F1Z4N9"/>
<sequence>MLGVAMFMSIKWHHDQDQKKKQRDAEARQAREDHASDAVPDASDASSGKP</sequence>
<comment type="caution">
    <text evidence="2">The sequence shown here is derived from an EMBL/GenBank/DDBJ whole genome shotgun (WGS) entry which is preliminary data.</text>
</comment>
<accession>F1Z4N9</accession>
<dbReference type="EMBL" id="AEWJ01000021">
    <property type="protein sequence ID" value="EGD60424.1"/>
    <property type="molecule type" value="Genomic_DNA"/>
</dbReference>
<name>F1Z4N9_9SPHN</name>